<dbReference type="RefSeq" id="WP_090021413.1">
    <property type="nucleotide sequence ID" value="NZ_FNCE01000011.1"/>
</dbReference>
<dbReference type="SUPFAM" id="SSF51197">
    <property type="entry name" value="Clavaminate synthase-like"/>
    <property type="match status" value="1"/>
</dbReference>
<accession>A0A1G7U291</accession>
<dbReference type="OrthoDB" id="9770845at2"/>
<organism evidence="1 2">
    <name type="scientific">Limimonas halophila</name>
    <dbReference type="NCBI Taxonomy" id="1082479"/>
    <lineage>
        <taxon>Bacteria</taxon>
        <taxon>Pseudomonadati</taxon>
        <taxon>Pseudomonadota</taxon>
        <taxon>Alphaproteobacteria</taxon>
        <taxon>Rhodospirillales</taxon>
        <taxon>Rhodovibrionaceae</taxon>
        <taxon>Limimonas</taxon>
    </lineage>
</organism>
<gene>
    <name evidence="1" type="ORF">SAMN05216241_11146</name>
</gene>
<dbReference type="GO" id="GO:0016706">
    <property type="term" value="F:2-oxoglutarate-dependent dioxygenase activity"/>
    <property type="evidence" value="ECO:0007669"/>
    <property type="project" value="UniProtKB-ARBA"/>
</dbReference>
<proteinExistence type="predicted"/>
<name>A0A1G7U291_9PROT</name>
<sequence>MTAFTLVSDAIADSERTARLYAGEIIVFRQVPAVKTLIATLAEHVTAHYGEDPTRVHTRWSVDAVHDEAEALRKAVAKDPAVKARVNEMFEAVGVDLATTYGDGLKQRVQPPKQDAEGRYLAPLGAHRDTWGSNIMAQVNWWAPVWPIAPERTLALFPTHFRREVPNTSADWDFAELLRRIKAGENTDDYPLLPLATEPPSWEDAVPVTIEPGDVMAFSGAQLHASVPNTTDRTRFSFEIRTISGADVDAGRGAPNVDGRAPRTTYQWFKRLTDGEKLGEMA</sequence>
<reference evidence="1 2" key="1">
    <citation type="submission" date="2016-10" db="EMBL/GenBank/DDBJ databases">
        <authorList>
            <person name="de Groot N.N."/>
        </authorList>
    </citation>
    <scope>NUCLEOTIDE SEQUENCE [LARGE SCALE GENOMIC DNA]</scope>
    <source>
        <strain evidence="1 2">DSM 25584</strain>
    </source>
</reference>
<dbReference type="EMBL" id="FNCE01000011">
    <property type="protein sequence ID" value="SDG41528.1"/>
    <property type="molecule type" value="Genomic_DNA"/>
</dbReference>
<dbReference type="InterPro" id="IPR008775">
    <property type="entry name" value="Phytyl_CoA_dOase-like"/>
</dbReference>
<evidence type="ECO:0000313" key="1">
    <source>
        <dbReference type="EMBL" id="SDG41528.1"/>
    </source>
</evidence>
<keyword evidence="2" id="KW-1185">Reference proteome</keyword>
<protein>
    <submittedName>
        <fullName evidence="1">Phytanoyl-CoA dioxygenase (PhyH)</fullName>
    </submittedName>
</protein>
<dbReference type="Proteomes" id="UP000199415">
    <property type="component" value="Unassembled WGS sequence"/>
</dbReference>
<keyword evidence="1" id="KW-0223">Dioxygenase</keyword>
<dbReference type="AlphaFoldDB" id="A0A1G7U291"/>
<dbReference type="Gene3D" id="2.60.120.620">
    <property type="entry name" value="q2cbj1_9rhob like domain"/>
    <property type="match status" value="1"/>
</dbReference>
<dbReference type="Pfam" id="PF05721">
    <property type="entry name" value="PhyH"/>
    <property type="match status" value="1"/>
</dbReference>
<evidence type="ECO:0000313" key="2">
    <source>
        <dbReference type="Proteomes" id="UP000199415"/>
    </source>
</evidence>
<keyword evidence="1" id="KW-0560">Oxidoreductase</keyword>